<dbReference type="EMBL" id="GBXM01032677">
    <property type="protein sequence ID" value="JAH75900.1"/>
    <property type="molecule type" value="Transcribed_RNA"/>
</dbReference>
<proteinExistence type="predicted"/>
<protein>
    <submittedName>
        <fullName evidence="1">Uncharacterized protein</fullName>
    </submittedName>
</protein>
<name>A0A0E9VEN3_ANGAN</name>
<sequence length="43" mass="4986">MFVGVILTFFPQHFPRLSRNTTALLRLPRCLYPIEIQSPLSDP</sequence>
<reference evidence="1" key="1">
    <citation type="submission" date="2014-11" db="EMBL/GenBank/DDBJ databases">
        <authorList>
            <person name="Amaro Gonzalez C."/>
        </authorList>
    </citation>
    <scope>NUCLEOTIDE SEQUENCE</scope>
</reference>
<dbReference type="AlphaFoldDB" id="A0A0E9VEN3"/>
<evidence type="ECO:0000313" key="1">
    <source>
        <dbReference type="EMBL" id="JAH75900.1"/>
    </source>
</evidence>
<reference evidence="1" key="2">
    <citation type="journal article" date="2015" name="Fish Shellfish Immunol.">
        <title>Early steps in the European eel (Anguilla anguilla)-Vibrio vulnificus interaction in the gills: Role of the RtxA13 toxin.</title>
        <authorList>
            <person name="Callol A."/>
            <person name="Pajuelo D."/>
            <person name="Ebbesson L."/>
            <person name="Teles M."/>
            <person name="MacKenzie S."/>
            <person name="Amaro C."/>
        </authorList>
    </citation>
    <scope>NUCLEOTIDE SEQUENCE</scope>
</reference>
<accession>A0A0E9VEN3</accession>
<organism evidence="1">
    <name type="scientific">Anguilla anguilla</name>
    <name type="common">European freshwater eel</name>
    <name type="synonym">Muraena anguilla</name>
    <dbReference type="NCBI Taxonomy" id="7936"/>
    <lineage>
        <taxon>Eukaryota</taxon>
        <taxon>Metazoa</taxon>
        <taxon>Chordata</taxon>
        <taxon>Craniata</taxon>
        <taxon>Vertebrata</taxon>
        <taxon>Euteleostomi</taxon>
        <taxon>Actinopterygii</taxon>
        <taxon>Neopterygii</taxon>
        <taxon>Teleostei</taxon>
        <taxon>Anguilliformes</taxon>
        <taxon>Anguillidae</taxon>
        <taxon>Anguilla</taxon>
    </lineage>
</organism>